<dbReference type="EMBL" id="JABMOJ010000151">
    <property type="protein sequence ID" value="NQV64551.1"/>
    <property type="molecule type" value="Genomic_DNA"/>
</dbReference>
<reference evidence="1" key="1">
    <citation type="submission" date="2020-05" db="EMBL/GenBank/DDBJ databases">
        <title>Sulfur intermediates as new biogeochemical hubs in an aquatic model microbial ecosystem.</title>
        <authorList>
            <person name="Vigneron A."/>
        </authorList>
    </citation>
    <scope>NUCLEOTIDE SEQUENCE</scope>
    <source>
        <strain evidence="1">Bin.250</strain>
    </source>
</reference>
<dbReference type="InterPro" id="IPR014710">
    <property type="entry name" value="RmlC-like_jellyroll"/>
</dbReference>
<evidence type="ECO:0000313" key="1">
    <source>
        <dbReference type="EMBL" id="NQV64551.1"/>
    </source>
</evidence>
<organism evidence="1 2">
    <name type="scientific">SAR86 cluster bacterium</name>
    <dbReference type="NCBI Taxonomy" id="2030880"/>
    <lineage>
        <taxon>Bacteria</taxon>
        <taxon>Pseudomonadati</taxon>
        <taxon>Pseudomonadota</taxon>
        <taxon>Gammaproteobacteria</taxon>
        <taxon>SAR86 cluster</taxon>
    </lineage>
</organism>
<dbReference type="AlphaFoldDB" id="A0A972VVY9"/>
<dbReference type="Proteomes" id="UP000754644">
    <property type="component" value="Unassembled WGS sequence"/>
</dbReference>
<evidence type="ECO:0000313" key="2">
    <source>
        <dbReference type="Proteomes" id="UP000754644"/>
    </source>
</evidence>
<gene>
    <name evidence="1" type="ORF">HQ497_04215</name>
</gene>
<accession>A0A972VVY9</accession>
<comment type="caution">
    <text evidence="1">The sequence shown here is derived from an EMBL/GenBank/DDBJ whole genome shotgun (WGS) entry which is preliminary data.</text>
</comment>
<sequence length="426" mass="47733">MDKSLGTVAAPARIIEELLLDAVDAQISFNFEFLNYYEAEPSTLQLYCECHLKAGELYCRIAAEPGAMTADWINLTAPLRLDQVTVPKPWGAEIWYTGIESRGICSIQNTPLPWLIALSPQRLLGTTTARDPILLKILAPLQQKVYGDLYLELHEQKIEVYVVTHVDEVAWPDGKGQIRYGFSPDKLKEFESPAAFKQAYLTAVNHYRSIREAIDLELDKIKVQNGYALDAIIAPTLAEHWRASLDDELNQQELQRRHTMEAFTDLKELEVGSIIQVQPRTPHSLQHGVRVIEFQSPHYERFILSFGQKVLTQSHWDTKTAINRANLDSNMAPEPISIAHEAGCEIHQIVQFPQFEVRRVRLAVNSSHTLLLQDYGILIGVEGEVLVGGQPLTNEDGMLLSAMAPAQRLVNSGSSPAVLLLAVPRT</sequence>
<dbReference type="Gene3D" id="2.60.120.10">
    <property type="entry name" value="Jelly Rolls"/>
    <property type="match status" value="1"/>
</dbReference>
<name>A0A972VVY9_9GAMM</name>
<dbReference type="InterPro" id="IPR011051">
    <property type="entry name" value="RmlC_Cupin_sf"/>
</dbReference>
<dbReference type="SUPFAM" id="SSF51182">
    <property type="entry name" value="RmlC-like cupins"/>
    <property type="match status" value="1"/>
</dbReference>
<proteinExistence type="predicted"/>
<protein>
    <submittedName>
        <fullName evidence="1">Uncharacterized protein</fullName>
    </submittedName>
</protein>